<organism evidence="13 14">
    <name type="scientific">Drosophila suzukii</name>
    <name type="common">Spotted-wing drosophila fruit fly</name>
    <dbReference type="NCBI Taxonomy" id="28584"/>
    <lineage>
        <taxon>Eukaryota</taxon>
        <taxon>Metazoa</taxon>
        <taxon>Ecdysozoa</taxon>
        <taxon>Arthropoda</taxon>
        <taxon>Hexapoda</taxon>
        <taxon>Insecta</taxon>
        <taxon>Pterygota</taxon>
        <taxon>Neoptera</taxon>
        <taxon>Endopterygota</taxon>
        <taxon>Diptera</taxon>
        <taxon>Brachycera</taxon>
        <taxon>Muscomorpha</taxon>
        <taxon>Ephydroidea</taxon>
        <taxon>Drosophilidae</taxon>
        <taxon>Drosophila</taxon>
        <taxon>Sophophora</taxon>
    </lineage>
</organism>
<evidence type="ECO:0000256" key="3">
    <source>
        <dbReference type="ARBA" id="ARBA00022737"/>
    </source>
</evidence>
<keyword evidence="13" id="KW-1185">Reference proteome</keyword>
<dbReference type="RefSeq" id="XP_016944022.1">
    <property type="nucleotide sequence ID" value="XM_017088533.4"/>
</dbReference>
<keyword evidence="6" id="KW-0805">Transcription regulation</keyword>
<dbReference type="Proteomes" id="UP001652628">
    <property type="component" value="Chromosome 4"/>
</dbReference>
<evidence type="ECO:0000259" key="12">
    <source>
        <dbReference type="PROSITE" id="PS50157"/>
    </source>
</evidence>
<dbReference type="PROSITE" id="PS00028">
    <property type="entry name" value="ZINC_FINGER_C2H2_1"/>
    <property type="match status" value="3"/>
</dbReference>
<feature type="domain" description="C2H2-type" evidence="12">
    <location>
        <begin position="482"/>
        <end position="511"/>
    </location>
</feature>
<name>A0AB39ZV92_DROSZ</name>
<keyword evidence="4 10" id="KW-0863">Zinc-finger</keyword>
<dbReference type="FunFam" id="3.30.160.60:FF:000104">
    <property type="entry name" value="Transcriptional repressor protein YY1"/>
    <property type="match status" value="1"/>
</dbReference>
<evidence type="ECO:0000256" key="8">
    <source>
        <dbReference type="ARBA" id="ARBA00023163"/>
    </source>
</evidence>
<dbReference type="FunFam" id="3.30.160.60:FF:000109">
    <property type="entry name" value="Transcriptional repressor protein YY1"/>
    <property type="match status" value="1"/>
</dbReference>
<keyword evidence="2" id="KW-0479">Metal-binding</keyword>
<evidence type="ECO:0000256" key="10">
    <source>
        <dbReference type="PROSITE-ProRule" id="PRU00042"/>
    </source>
</evidence>
<feature type="domain" description="C2H2-type" evidence="12">
    <location>
        <begin position="424"/>
        <end position="451"/>
    </location>
</feature>
<dbReference type="FunFam" id="3.30.160.60:FF:000163">
    <property type="entry name" value="transcriptional repressor protein YY1"/>
    <property type="match status" value="1"/>
</dbReference>
<keyword evidence="7" id="KW-0238">DNA-binding</keyword>
<dbReference type="GO" id="GO:0000785">
    <property type="term" value="C:chromatin"/>
    <property type="evidence" value="ECO:0007669"/>
    <property type="project" value="TreeGrafter"/>
</dbReference>
<keyword evidence="8" id="KW-0804">Transcription</keyword>
<feature type="region of interest" description="Disordered" evidence="11">
    <location>
        <begin position="516"/>
        <end position="535"/>
    </location>
</feature>
<evidence type="ECO:0000256" key="1">
    <source>
        <dbReference type="ARBA" id="ARBA00004123"/>
    </source>
</evidence>
<evidence type="ECO:0000313" key="14">
    <source>
        <dbReference type="RefSeq" id="XP_016944022.1"/>
    </source>
</evidence>
<dbReference type="Pfam" id="PF00096">
    <property type="entry name" value="zf-C2H2"/>
    <property type="match status" value="3"/>
</dbReference>
<dbReference type="AlphaFoldDB" id="A0AB39ZV92"/>
<sequence>MLMRCFYTTCKQNLLLDQNIVNMAYERYGILLQNEQYDEDKINAKGIHKINVHNDSNVFFSDGIHLSNHINLHKNKVFESVIQSEPKDSDNASNSNVHEKALRASENIFSSKIRKNTNIGYQMNINCYKNIGYAENQEMSKDVTHNLPSNRNATEESCTVGRNSPFLVSDTTILTSTGKSRRWEQKLVQIKTMEGEFSVTMWASGISDDEYSGSDQNVGDSDFLKGKDIDFDQSTSQRTKELEQSILQHDVFIQEPQALEMQPPLSSVPIIEQLTKEKGLLSRESNISTKVLSKSSLSFEDPILISDSTSIQLVNETAAMTIDNPKIIATDNTGDLHTLTSSVPFGLGLQERHQTDCLATSSQPPYHGNIGPNGSTDLSFNLSEVIVSYPNDKKIACPHKGCHKNFRDSSAMRKHLHTHGPRVHVCAECGKAFVESSKLKRHQLVHTGEKPFQCTFEGCGKRFSLDFNLRTHVRIHTGDRPFVCPFDACNKKFAQSTNLKSHILTHAKAKRNTSISRKSGCSNLESNSQSEDNSTSYVKVELRDSVSENHVPFVVYAD</sequence>
<comment type="subcellular location">
    <subcellularLocation>
        <location evidence="1">Nucleus</location>
    </subcellularLocation>
</comment>
<evidence type="ECO:0000256" key="4">
    <source>
        <dbReference type="ARBA" id="ARBA00022771"/>
    </source>
</evidence>
<dbReference type="CTD" id="334003"/>
<keyword evidence="5" id="KW-0862">Zinc</keyword>
<dbReference type="GO" id="GO:0000981">
    <property type="term" value="F:DNA-binding transcription factor activity, RNA polymerase II-specific"/>
    <property type="evidence" value="ECO:0007669"/>
    <property type="project" value="TreeGrafter"/>
</dbReference>
<evidence type="ECO:0000256" key="6">
    <source>
        <dbReference type="ARBA" id="ARBA00023015"/>
    </source>
</evidence>
<dbReference type="SUPFAM" id="SSF57667">
    <property type="entry name" value="beta-beta-alpha zinc fingers"/>
    <property type="match status" value="3"/>
</dbReference>
<protein>
    <submittedName>
        <fullName evidence="14">Polycomb protein PHO isoform X2</fullName>
    </submittedName>
</protein>
<evidence type="ECO:0000256" key="2">
    <source>
        <dbReference type="ARBA" id="ARBA00022723"/>
    </source>
</evidence>
<dbReference type="PANTHER" id="PTHR14003">
    <property type="entry name" value="TRANSCRIPTIONAL REPRESSOR PROTEIN YY"/>
    <property type="match status" value="1"/>
</dbReference>
<keyword evidence="9" id="KW-0539">Nucleus</keyword>
<dbReference type="PROSITE" id="PS50157">
    <property type="entry name" value="ZINC_FINGER_C2H2_2"/>
    <property type="match status" value="4"/>
</dbReference>
<evidence type="ECO:0000256" key="11">
    <source>
        <dbReference type="SAM" id="MobiDB-lite"/>
    </source>
</evidence>
<proteinExistence type="predicted"/>
<dbReference type="Gene3D" id="3.30.160.60">
    <property type="entry name" value="Classic Zinc Finger"/>
    <property type="match status" value="4"/>
</dbReference>
<feature type="domain" description="C2H2-type" evidence="12">
    <location>
        <begin position="395"/>
        <end position="419"/>
    </location>
</feature>
<reference evidence="14" key="1">
    <citation type="submission" date="2025-08" db="UniProtKB">
        <authorList>
            <consortium name="RefSeq"/>
        </authorList>
    </citation>
    <scope>IDENTIFICATION</scope>
</reference>
<accession>A0AB39ZV92</accession>
<keyword evidence="3" id="KW-0677">Repeat</keyword>
<gene>
    <name evidence="14" type="primary">pho</name>
</gene>
<evidence type="ECO:0000256" key="5">
    <source>
        <dbReference type="ARBA" id="ARBA00022833"/>
    </source>
</evidence>
<evidence type="ECO:0000313" key="13">
    <source>
        <dbReference type="Proteomes" id="UP001652628"/>
    </source>
</evidence>
<evidence type="ECO:0000256" key="7">
    <source>
        <dbReference type="ARBA" id="ARBA00023125"/>
    </source>
</evidence>
<dbReference type="PANTHER" id="PTHR14003:SF19">
    <property type="entry name" value="YY2 TRANSCRIPTION FACTOR"/>
    <property type="match status" value="1"/>
</dbReference>
<dbReference type="GO" id="GO:0005667">
    <property type="term" value="C:transcription regulator complex"/>
    <property type="evidence" value="ECO:0007669"/>
    <property type="project" value="TreeGrafter"/>
</dbReference>
<dbReference type="SMART" id="SM00355">
    <property type="entry name" value="ZnF_C2H2"/>
    <property type="match status" value="4"/>
</dbReference>
<dbReference type="GO" id="GO:0031519">
    <property type="term" value="C:PcG protein complex"/>
    <property type="evidence" value="ECO:0007669"/>
    <property type="project" value="TreeGrafter"/>
</dbReference>
<dbReference type="InterPro" id="IPR036236">
    <property type="entry name" value="Znf_C2H2_sf"/>
</dbReference>
<feature type="domain" description="C2H2-type" evidence="12">
    <location>
        <begin position="452"/>
        <end position="481"/>
    </location>
</feature>
<dbReference type="InterPro" id="IPR013087">
    <property type="entry name" value="Znf_C2H2_type"/>
</dbReference>
<evidence type="ECO:0000256" key="9">
    <source>
        <dbReference type="ARBA" id="ARBA00023242"/>
    </source>
</evidence>
<dbReference type="GeneID" id="108020351"/>
<dbReference type="GO" id="GO:0000978">
    <property type="term" value="F:RNA polymerase II cis-regulatory region sequence-specific DNA binding"/>
    <property type="evidence" value="ECO:0007669"/>
    <property type="project" value="TreeGrafter"/>
</dbReference>
<dbReference type="GO" id="GO:0008270">
    <property type="term" value="F:zinc ion binding"/>
    <property type="evidence" value="ECO:0007669"/>
    <property type="project" value="UniProtKB-KW"/>
</dbReference>